<comment type="caution">
    <text evidence="1">The sequence shown here is derived from an EMBL/GenBank/DDBJ whole genome shotgun (WGS) entry which is preliminary data.</text>
</comment>
<gene>
    <name evidence="1" type="ORF">GL300_08190</name>
</gene>
<name>A0A844HNF4_9RHOB</name>
<dbReference type="OrthoDB" id="6713140at2"/>
<accession>A0A844HNF4</accession>
<dbReference type="AlphaFoldDB" id="A0A844HNF4"/>
<evidence type="ECO:0000313" key="2">
    <source>
        <dbReference type="Proteomes" id="UP000449846"/>
    </source>
</evidence>
<evidence type="ECO:0008006" key="3">
    <source>
        <dbReference type="Google" id="ProtNLM"/>
    </source>
</evidence>
<reference evidence="1 2" key="1">
    <citation type="submission" date="2019-11" db="EMBL/GenBank/DDBJ databases">
        <authorList>
            <person name="Dong K."/>
        </authorList>
    </citation>
    <scope>NUCLEOTIDE SEQUENCE [LARGE SCALE GENOMIC DNA]</scope>
    <source>
        <strain evidence="1 2">NBRC 112902</strain>
    </source>
</reference>
<protein>
    <recommendedName>
        <fullName evidence="3">Capsule polysaccharide biosynthesis protein</fullName>
    </recommendedName>
</protein>
<dbReference type="Proteomes" id="UP000449846">
    <property type="component" value="Unassembled WGS sequence"/>
</dbReference>
<sequence>MSNTTTLRVYLEAPMLKTAVDGTFNFMNVLKATVEGAGWRVEWHEASEHARLRAADLDGYALFHAAAPPDARSLSFRRAYHYPFWQIEPTQQRWRFEVARSAYDPDSIDPTEARDFANRLRARVLPGPPPRRDGPILVPLQVHIRRCRGFQTMSPLDMVEAVARTGRHAIVTLHPGHHYDPGDMDALHTLLRHHPNLKFAPRTAPVLRDCSLVATQNSAVAFDGLLLGKPAVLFAQIDFHHIGLSVAELGASEALAQAETFAPDFDKYVYWFLQKKSINATLPDAGERILAAMRRGGWPI</sequence>
<evidence type="ECO:0000313" key="1">
    <source>
        <dbReference type="EMBL" id="MTH59192.1"/>
    </source>
</evidence>
<keyword evidence="2" id="KW-1185">Reference proteome</keyword>
<dbReference type="EMBL" id="WMIG01000002">
    <property type="protein sequence ID" value="MTH59192.1"/>
    <property type="molecule type" value="Genomic_DNA"/>
</dbReference>
<proteinExistence type="predicted"/>
<dbReference type="RefSeq" id="WP_155039102.1">
    <property type="nucleotide sequence ID" value="NZ_JBHGCD010000002.1"/>
</dbReference>
<organism evidence="1 2">
    <name type="scientific">Paracoccus litorisediminis</name>
    <dbReference type="NCBI Taxonomy" id="2006130"/>
    <lineage>
        <taxon>Bacteria</taxon>
        <taxon>Pseudomonadati</taxon>
        <taxon>Pseudomonadota</taxon>
        <taxon>Alphaproteobacteria</taxon>
        <taxon>Rhodobacterales</taxon>
        <taxon>Paracoccaceae</taxon>
        <taxon>Paracoccus</taxon>
    </lineage>
</organism>